<dbReference type="PANTHER" id="PTHR46060">
    <property type="entry name" value="MARINER MOS1 TRANSPOSASE-LIKE PROTEIN"/>
    <property type="match status" value="1"/>
</dbReference>
<sequence>MWNWVTEGNYNLEDNARTGRPRLKVEDDIEEELEKQAKSSVREVASSLGLNKDTVHRRLRQSGRVPKFGQLVPHDLTKKIGELDIEVLPHSSCSPDLAPTDYHSFHSLQDHLRGKMFDDRSHLEIYLDDFFSGQPTEFYARGIQQLPTRWQYVVDHNGEYIDY</sequence>
<proteinExistence type="predicted"/>
<dbReference type="InterPro" id="IPR036397">
    <property type="entry name" value="RNaseH_sf"/>
</dbReference>
<dbReference type="Gene3D" id="3.30.420.10">
    <property type="entry name" value="Ribonuclease H-like superfamily/Ribonuclease H"/>
    <property type="match status" value="1"/>
</dbReference>
<dbReference type="InterPro" id="IPR052709">
    <property type="entry name" value="Transposase-MT_Hybrid"/>
</dbReference>
<accession>A0A1I7TPK3</accession>
<keyword evidence="1" id="KW-1185">Reference proteome</keyword>
<organism evidence="1 2">
    <name type="scientific">Caenorhabditis tropicalis</name>
    <dbReference type="NCBI Taxonomy" id="1561998"/>
    <lineage>
        <taxon>Eukaryota</taxon>
        <taxon>Metazoa</taxon>
        <taxon>Ecdysozoa</taxon>
        <taxon>Nematoda</taxon>
        <taxon>Chromadorea</taxon>
        <taxon>Rhabditida</taxon>
        <taxon>Rhabditina</taxon>
        <taxon>Rhabditomorpha</taxon>
        <taxon>Rhabditoidea</taxon>
        <taxon>Rhabditidae</taxon>
        <taxon>Peloderinae</taxon>
        <taxon>Caenorhabditis</taxon>
    </lineage>
</organism>
<reference evidence="2" key="1">
    <citation type="submission" date="2016-11" db="UniProtKB">
        <authorList>
            <consortium name="WormBaseParasite"/>
        </authorList>
    </citation>
    <scope>IDENTIFICATION</scope>
</reference>
<evidence type="ECO:0000313" key="1">
    <source>
        <dbReference type="Proteomes" id="UP000095282"/>
    </source>
</evidence>
<name>A0A1I7TPK3_9PELO</name>
<protein>
    <submittedName>
        <fullName evidence="2">HTH psq-type domain-containing protein</fullName>
    </submittedName>
</protein>
<dbReference type="eggNOG" id="ENOG502TK20">
    <property type="taxonomic scope" value="Eukaryota"/>
</dbReference>
<evidence type="ECO:0000313" key="2">
    <source>
        <dbReference type="WBParaSite" id="Csp11.Scaffold629.g10502.t2"/>
    </source>
</evidence>
<dbReference type="STRING" id="1561998.A0A1I7TPK3"/>
<dbReference type="Proteomes" id="UP000095282">
    <property type="component" value="Unplaced"/>
</dbReference>
<dbReference type="PANTHER" id="PTHR46060:SF1">
    <property type="entry name" value="MARINER MOS1 TRANSPOSASE-LIKE PROTEIN"/>
    <property type="match status" value="1"/>
</dbReference>
<dbReference type="GO" id="GO:0003676">
    <property type="term" value="F:nucleic acid binding"/>
    <property type="evidence" value="ECO:0007669"/>
    <property type="project" value="InterPro"/>
</dbReference>
<dbReference type="AlphaFoldDB" id="A0A1I7TPK3"/>
<dbReference type="WBParaSite" id="Csp11.Scaffold629.g10502.t2">
    <property type="protein sequence ID" value="Csp11.Scaffold629.g10502.t2"/>
    <property type="gene ID" value="Csp11.Scaffold629.g10502"/>
</dbReference>